<dbReference type="STRING" id="595434.RISK_002726"/>
<dbReference type="Pfam" id="PF01180">
    <property type="entry name" value="DHO_dh"/>
    <property type="match status" value="1"/>
</dbReference>
<comment type="cofactor">
    <cofactor evidence="1">
        <name>FMN</name>
        <dbReference type="ChEBI" id="CHEBI:58210"/>
    </cofactor>
</comment>
<evidence type="ECO:0000256" key="6">
    <source>
        <dbReference type="ARBA" id="ARBA00023002"/>
    </source>
</evidence>
<proteinExistence type="predicted"/>
<keyword evidence="9" id="KW-1185">Reference proteome</keyword>
<evidence type="ECO:0000256" key="1">
    <source>
        <dbReference type="ARBA" id="ARBA00001917"/>
    </source>
</evidence>
<dbReference type="InterPro" id="IPR013785">
    <property type="entry name" value="Aldolase_TIM"/>
</dbReference>
<dbReference type="GO" id="GO:0005737">
    <property type="term" value="C:cytoplasm"/>
    <property type="evidence" value="ECO:0007669"/>
    <property type="project" value="InterPro"/>
</dbReference>
<evidence type="ECO:0000259" key="7">
    <source>
        <dbReference type="Pfam" id="PF01180"/>
    </source>
</evidence>
<dbReference type="GO" id="GO:0006221">
    <property type="term" value="P:pyrimidine nucleotide biosynthetic process"/>
    <property type="evidence" value="ECO:0007669"/>
    <property type="project" value="UniProtKB-KW"/>
</dbReference>
<evidence type="ECO:0000256" key="3">
    <source>
        <dbReference type="ARBA" id="ARBA00022630"/>
    </source>
</evidence>
<reference evidence="8" key="1">
    <citation type="submission" date="2015-05" db="EMBL/GenBank/DDBJ databases">
        <title>Permanent draft genome of Rhodopirellula islandicus K833.</title>
        <authorList>
            <person name="Kizina J."/>
            <person name="Richter M."/>
            <person name="Glockner F.O."/>
            <person name="Harder J."/>
        </authorList>
    </citation>
    <scope>NUCLEOTIDE SEQUENCE [LARGE SCALE GENOMIC DNA]</scope>
    <source>
        <strain evidence="8">K833</strain>
    </source>
</reference>
<dbReference type="InterPro" id="IPR005720">
    <property type="entry name" value="Dihydroorotate_DH_cat"/>
</dbReference>
<dbReference type="Proteomes" id="UP000036367">
    <property type="component" value="Unassembled WGS sequence"/>
</dbReference>
<dbReference type="SUPFAM" id="SSF51395">
    <property type="entry name" value="FMN-linked oxidoreductases"/>
    <property type="match status" value="1"/>
</dbReference>
<keyword evidence="5" id="KW-0665">Pyrimidine biosynthesis</keyword>
<keyword evidence="4" id="KW-0288">FMN</keyword>
<comment type="caution">
    <text evidence="8">The sequence shown here is derived from an EMBL/GenBank/DDBJ whole genome shotgun (WGS) entry which is preliminary data.</text>
</comment>
<accession>A0A0J1BFB4</accession>
<dbReference type="InterPro" id="IPR050074">
    <property type="entry name" value="DHO_dehydrogenase"/>
</dbReference>
<evidence type="ECO:0000256" key="4">
    <source>
        <dbReference type="ARBA" id="ARBA00022643"/>
    </source>
</evidence>
<dbReference type="AlphaFoldDB" id="A0A0J1BFB4"/>
<gene>
    <name evidence="8" type="ORF">RISK_002726</name>
</gene>
<evidence type="ECO:0000313" key="9">
    <source>
        <dbReference type="Proteomes" id="UP000036367"/>
    </source>
</evidence>
<dbReference type="PATRIC" id="fig|595434.4.peg.2598"/>
<dbReference type="EMBL" id="LECT01000021">
    <property type="protein sequence ID" value="KLU05235.1"/>
    <property type="molecule type" value="Genomic_DNA"/>
</dbReference>
<evidence type="ECO:0000256" key="2">
    <source>
        <dbReference type="ARBA" id="ARBA00004725"/>
    </source>
</evidence>
<keyword evidence="3" id="KW-0285">Flavoprotein</keyword>
<dbReference type="PANTHER" id="PTHR48109:SF3">
    <property type="entry name" value="SLL0744 PROTEIN"/>
    <property type="match status" value="1"/>
</dbReference>
<evidence type="ECO:0000256" key="5">
    <source>
        <dbReference type="ARBA" id="ARBA00022975"/>
    </source>
</evidence>
<feature type="domain" description="Dihydroorotate dehydrogenase catalytic" evidence="7">
    <location>
        <begin position="33"/>
        <end position="315"/>
    </location>
</feature>
<sequence length="375" mass="41128">MGTTFAWTFHVPDFSPLRFFSIDRGAQAMSCELTTKYLGLELVSPVVVGACPLNTQPETVRQLVGAGAGAIVLPSMLQEQVVHQQMKSTDPANAIQRSGYQPQQDRYNGGTEVYLQTIARLKEICTVPVIGSLNGSSPGQWLQYAKEIESAGADALEFNLQQAVFDPLETSNDVETRMCELVRQVRELVSIPVAAKISQRYTNLSSMTAQLQRVGVSGLVLFTHLPQWDVSTDRMHWTIHWELSPINTLGGILEGIVRARAGDRTISIAASGGISNAEDSLKSMIAGADVVMITSAVYREGPDVIRDIVDGIVRHLEETQYQSLQAFRDACPTDHVGDEKSVRLEYVDPLTRSDTYFDPTPLVSQQSGDSYGHPN</sequence>
<keyword evidence="6" id="KW-0560">Oxidoreductase</keyword>
<dbReference type="NCBIfam" id="NF005741">
    <property type="entry name" value="PRK07565.1"/>
    <property type="match status" value="1"/>
</dbReference>
<organism evidence="8 9">
    <name type="scientific">Rhodopirellula islandica</name>
    <dbReference type="NCBI Taxonomy" id="595434"/>
    <lineage>
        <taxon>Bacteria</taxon>
        <taxon>Pseudomonadati</taxon>
        <taxon>Planctomycetota</taxon>
        <taxon>Planctomycetia</taxon>
        <taxon>Pirellulales</taxon>
        <taxon>Pirellulaceae</taxon>
        <taxon>Rhodopirellula</taxon>
    </lineage>
</organism>
<protein>
    <submittedName>
        <fullName evidence="8">Dihydroorotate dehydrogenase 2</fullName>
    </submittedName>
</protein>
<evidence type="ECO:0000313" key="8">
    <source>
        <dbReference type="EMBL" id="KLU05235.1"/>
    </source>
</evidence>
<name>A0A0J1BFB4_RHOIS</name>
<dbReference type="GO" id="GO:0004152">
    <property type="term" value="F:dihydroorotate dehydrogenase activity"/>
    <property type="evidence" value="ECO:0007669"/>
    <property type="project" value="TreeGrafter"/>
</dbReference>
<comment type="pathway">
    <text evidence="2">Pyrimidine metabolism; UMP biosynthesis via de novo pathway.</text>
</comment>
<dbReference type="PANTHER" id="PTHR48109">
    <property type="entry name" value="DIHYDROOROTATE DEHYDROGENASE (QUINONE), MITOCHONDRIAL-RELATED"/>
    <property type="match status" value="1"/>
</dbReference>
<dbReference type="Gene3D" id="3.20.20.70">
    <property type="entry name" value="Aldolase class I"/>
    <property type="match status" value="1"/>
</dbReference>
<dbReference type="GO" id="GO:0006207">
    <property type="term" value="P:'de novo' pyrimidine nucleobase biosynthetic process"/>
    <property type="evidence" value="ECO:0007669"/>
    <property type="project" value="TreeGrafter"/>
</dbReference>